<dbReference type="EMBL" id="FNIX01000001">
    <property type="protein sequence ID" value="SDO09657.1"/>
    <property type="molecule type" value="Genomic_DNA"/>
</dbReference>
<protein>
    <submittedName>
        <fullName evidence="1">Uncharacterized protein</fullName>
    </submittedName>
</protein>
<evidence type="ECO:0000313" key="1">
    <source>
        <dbReference type="EMBL" id="SDO09657.1"/>
    </source>
</evidence>
<proteinExistence type="predicted"/>
<dbReference type="AlphaFoldDB" id="A0A1H0GRY7"/>
<keyword evidence="2" id="KW-1185">Reference proteome</keyword>
<accession>A0A1H0GRY7</accession>
<organism evidence="1 2">
    <name type="scientific">Lentzea jiangxiensis</name>
    <dbReference type="NCBI Taxonomy" id="641025"/>
    <lineage>
        <taxon>Bacteria</taxon>
        <taxon>Bacillati</taxon>
        <taxon>Actinomycetota</taxon>
        <taxon>Actinomycetes</taxon>
        <taxon>Pseudonocardiales</taxon>
        <taxon>Pseudonocardiaceae</taxon>
        <taxon>Lentzea</taxon>
    </lineage>
</organism>
<dbReference type="OrthoDB" id="3690011at2"/>
<reference evidence="2" key="1">
    <citation type="submission" date="2016-10" db="EMBL/GenBank/DDBJ databases">
        <authorList>
            <person name="Varghese N."/>
            <person name="Submissions S."/>
        </authorList>
    </citation>
    <scope>NUCLEOTIDE SEQUENCE [LARGE SCALE GENOMIC DNA]</scope>
    <source>
        <strain evidence="2">CGMCC 4.6609</strain>
    </source>
</reference>
<evidence type="ECO:0000313" key="2">
    <source>
        <dbReference type="Proteomes" id="UP000199691"/>
    </source>
</evidence>
<dbReference type="Proteomes" id="UP000199691">
    <property type="component" value="Unassembled WGS sequence"/>
</dbReference>
<sequence length="116" mass="12125">MADITVRVEASGENLAQVTAELLELLTTAARVDARPATGSAPDGAKSAGLAIGELVVTGVLSTASVRAASSVLSSWLQGRAKRKVTLKSGDDEIVIDGPLTRAQQELVEKWLRERG</sequence>
<dbReference type="STRING" id="641025.SAMN05421507_1011328"/>
<gene>
    <name evidence="1" type="ORF">SAMN05421507_1011328</name>
</gene>
<name>A0A1H0GRY7_9PSEU</name>
<dbReference type="RefSeq" id="WP_090095672.1">
    <property type="nucleotide sequence ID" value="NZ_FNIX01000001.1"/>
</dbReference>